<reference evidence="2 3" key="1">
    <citation type="submission" date="2019-04" db="EMBL/GenBank/DDBJ databases">
        <title>Rhodococcus oryzae sp. nov., a novel actinomycete isolated from rhizosphere soil of rice (Oryza sativa L.).</title>
        <authorList>
            <person name="Li C."/>
        </authorList>
    </citation>
    <scope>NUCLEOTIDE SEQUENCE [LARGE SCALE GENOMIC DNA]</scope>
    <source>
        <strain evidence="2 3">NEAU-CX67</strain>
    </source>
</reference>
<feature type="domain" description="G" evidence="1">
    <location>
        <begin position="38"/>
        <end position="133"/>
    </location>
</feature>
<sequence>MVDVDAVRDWLERLPGGSLAEQYAKEWATFGTSVRPVVTLFGSYDAGKSSLLRRLLVDSGRAVPDWLTISARHETFEVNEVDTDGYIIRDTPGFVVGASDVRGQNNSQRAMSAVGLTDIGIAVLTPQLATAERDVLQRVVAEGWPPGSLWFVISRFDEAGVNPEYDLDEYRELSARKVRELREVFELGADVPVFVVAQDPFQTAGPDTDIDRGEWDAYRDWDGMRDLTEAVYAISSASVAELRGAAGRRYWGAALDAVLNELQGQLAEYRSSAEIAATGTARRDGWEAELDALDRAARASLAGLVEEVVRQSELGSYTGDVQGEIRRQLEQWFTKHEARLQRLTQSITKAGGRERARPSWEGFASLVASVDAEPEPTVNEPREQFAPHMEQVGKMLIGVLKAADGQSSGSAKVLTTKAAGSAKAVGGLTRHIGVAEAALPLAVHIAKWVDDRSADRATQGNGMPVARGDLQQFVDDCTARANAIWQPFVDDVREVVDVETANQVALHDSLSRLVGQMQDSIAEGKSLTLKGAVSAQEH</sequence>
<dbReference type="Pfam" id="PF01926">
    <property type="entry name" value="MMR_HSR1"/>
    <property type="match status" value="1"/>
</dbReference>
<dbReference type="EMBL" id="SUMD01000002">
    <property type="protein sequence ID" value="TJZ80434.1"/>
    <property type="molecule type" value="Genomic_DNA"/>
</dbReference>
<dbReference type="InterPro" id="IPR027417">
    <property type="entry name" value="P-loop_NTPase"/>
</dbReference>
<evidence type="ECO:0000313" key="2">
    <source>
        <dbReference type="EMBL" id="TJZ80434.1"/>
    </source>
</evidence>
<dbReference type="InterPro" id="IPR006073">
    <property type="entry name" value="GTP-bd"/>
</dbReference>
<name>A0ABY2RPM5_9NOCA</name>
<organism evidence="2 3">
    <name type="scientific">Rhodococcus oryzae</name>
    <dbReference type="NCBI Taxonomy" id="2571143"/>
    <lineage>
        <taxon>Bacteria</taxon>
        <taxon>Bacillati</taxon>
        <taxon>Actinomycetota</taxon>
        <taxon>Actinomycetes</taxon>
        <taxon>Mycobacteriales</taxon>
        <taxon>Nocardiaceae</taxon>
        <taxon>Rhodococcus</taxon>
    </lineage>
</organism>
<dbReference type="Gene3D" id="3.40.50.300">
    <property type="entry name" value="P-loop containing nucleotide triphosphate hydrolases"/>
    <property type="match status" value="1"/>
</dbReference>
<gene>
    <name evidence="2" type="ORF">FCG67_03790</name>
</gene>
<comment type="caution">
    <text evidence="2">The sequence shown here is derived from an EMBL/GenBank/DDBJ whole genome shotgun (WGS) entry which is preliminary data.</text>
</comment>
<protein>
    <recommendedName>
        <fullName evidence="1">G domain-containing protein</fullName>
    </recommendedName>
</protein>
<evidence type="ECO:0000259" key="1">
    <source>
        <dbReference type="Pfam" id="PF01926"/>
    </source>
</evidence>
<accession>A0ABY2RPM5</accession>
<dbReference type="CDD" id="cd00882">
    <property type="entry name" value="Ras_like_GTPase"/>
    <property type="match status" value="1"/>
</dbReference>
<evidence type="ECO:0000313" key="3">
    <source>
        <dbReference type="Proteomes" id="UP000305109"/>
    </source>
</evidence>
<proteinExistence type="predicted"/>
<dbReference type="Proteomes" id="UP000305109">
    <property type="component" value="Unassembled WGS sequence"/>
</dbReference>
<keyword evidence="3" id="KW-1185">Reference proteome</keyword>
<dbReference type="SUPFAM" id="SSF52540">
    <property type="entry name" value="P-loop containing nucleoside triphosphate hydrolases"/>
    <property type="match status" value="1"/>
</dbReference>